<dbReference type="InterPro" id="IPR023512">
    <property type="entry name" value="Deaminase_MtaD/DadD"/>
</dbReference>
<feature type="binding site" evidence="4">
    <location>
        <position position="66"/>
    </location>
    <ligand>
        <name>Zn(2+)</name>
        <dbReference type="ChEBI" id="CHEBI:29105"/>
    </ligand>
</feature>
<keyword evidence="7" id="KW-1185">Reference proteome</keyword>
<comment type="cofactor">
    <cofactor evidence="4">
        <name>Zn(2+)</name>
        <dbReference type="ChEBI" id="CHEBI:29105"/>
    </cofactor>
    <text evidence="4">Binds 1 zinc ion per subunit.</text>
</comment>
<evidence type="ECO:0000256" key="4">
    <source>
        <dbReference type="HAMAP-Rule" id="MF_01281"/>
    </source>
</evidence>
<feature type="binding site" evidence="4">
    <location>
        <position position="209"/>
    </location>
    <ligand>
        <name>Zn(2+)</name>
        <dbReference type="ChEBI" id="CHEBI:29105"/>
    </ligand>
</feature>
<name>A0A1M5PEN5_9FIRM</name>
<dbReference type="RefSeq" id="WP_072723248.1">
    <property type="nucleotide sequence ID" value="NZ_FQXH01000006.1"/>
</dbReference>
<dbReference type="CDD" id="cd01298">
    <property type="entry name" value="ATZ_TRZ_like"/>
    <property type="match status" value="1"/>
</dbReference>
<evidence type="ECO:0000313" key="7">
    <source>
        <dbReference type="Proteomes" id="UP000242520"/>
    </source>
</evidence>
<evidence type="ECO:0000256" key="2">
    <source>
        <dbReference type="ARBA" id="ARBA00022801"/>
    </source>
</evidence>
<dbReference type="Pfam" id="PF01979">
    <property type="entry name" value="Amidohydro_1"/>
    <property type="match status" value="1"/>
</dbReference>
<feature type="binding site" evidence="4">
    <location>
        <position position="297"/>
    </location>
    <ligand>
        <name>substrate</name>
    </ligand>
</feature>
<dbReference type="PANTHER" id="PTHR43794">
    <property type="entry name" value="AMINOHYDROLASE SSNA-RELATED"/>
    <property type="match status" value="1"/>
</dbReference>
<sequence length="422" mass="47517">MKILIKNIDIIRCEEEVKVEKNVFVGIENDKIKFISKNFLEDFKFDYEIDGKNKLLMPGFVNSHTHLPMSILRSVGSDTSLMDWLYNYIFPTEKKLTKKHAYLGSLLTLVEMIKSGTTAINDMYFFADEVAKAAYDSGIRASIGVNIVGDEFTDSMKSEIEDVYKNYNNVDNGRISVNLAPHAMYTCSKNLLKDVLEFAKKLNVNIHTHIAETKDEYNYSMEKFGVSPVKYFYELGYFDLKVIAAHCVHLNDEDIDIMARKKVICSHNPTSNLKLASGIAPIPKLLEKEAIVTIGTDGCASNNNVNIVEEMHIASLIHKGYNLDPTLVKASQVLKIATSNGKYIFGIDNMGDIKEGYKADLVIIDLNKPHLYPNNDTISNIVYSAQASDVDTVIVDGKILMEKGEVKTIDLEKLYYEINKIS</sequence>
<dbReference type="AlphaFoldDB" id="A0A1M5PEN5"/>
<evidence type="ECO:0000313" key="6">
    <source>
        <dbReference type="EMBL" id="SHH00211.1"/>
    </source>
</evidence>
<dbReference type="OrthoDB" id="9807210at2"/>
<proteinExistence type="inferred from homology"/>
<feature type="binding site" evidence="4">
    <location>
        <position position="297"/>
    </location>
    <ligand>
        <name>Zn(2+)</name>
        <dbReference type="ChEBI" id="CHEBI:29105"/>
    </ligand>
</feature>
<dbReference type="PANTHER" id="PTHR43794:SF11">
    <property type="entry name" value="AMIDOHYDROLASE-RELATED DOMAIN-CONTAINING PROTEIN"/>
    <property type="match status" value="1"/>
</dbReference>
<feature type="binding site" evidence="4">
    <location>
        <position position="182"/>
    </location>
    <ligand>
        <name>substrate</name>
    </ligand>
</feature>
<dbReference type="FunFam" id="3.20.20.140:FF:000014">
    <property type="entry name" value="5-methylthioadenosine/S-adenosylhomocysteine deaminase"/>
    <property type="match status" value="1"/>
</dbReference>
<dbReference type="InterPro" id="IPR050287">
    <property type="entry name" value="MTA/SAH_deaminase"/>
</dbReference>
<dbReference type="InterPro" id="IPR011059">
    <property type="entry name" value="Metal-dep_hydrolase_composite"/>
</dbReference>
<dbReference type="GO" id="GO:0090614">
    <property type="term" value="F:5'-methylthioadenosine deaminase activity"/>
    <property type="evidence" value="ECO:0007669"/>
    <property type="project" value="UniProtKB-UniRule"/>
</dbReference>
<feature type="binding site" evidence="4">
    <location>
        <position position="212"/>
    </location>
    <ligand>
        <name>substrate</name>
    </ligand>
</feature>
<dbReference type="Proteomes" id="UP000242520">
    <property type="component" value="Unassembled WGS sequence"/>
</dbReference>
<evidence type="ECO:0000256" key="3">
    <source>
        <dbReference type="ARBA" id="ARBA00022833"/>
    </source>
</evidence>
<evidence type="ECO:0000259" key="5">
    <source>
        <dbReference type="Pfam" id="PF01979"/>
    </source>
</evidence>
<evidence type="ECO:0000256" key="1">
    <source>
        <dbReference type="ARBA" id="ARBA00022723"/>
    </source>
</evidence>
<feature type="binding site" evidence="4">
    <location>
        <position position="64"/>
    </location>
    <ligand>
        <name>Zn(2+)</name>
        <dbReference type="ChEBI" id="CHEBI:29105"/>
    </ligand>
</feature>
<dbReference type="EC" id="3.5.4.28" evidence="4"/>
<comment type="caution">
    <text evidence="4">Lacks conserved residue(s) required for the propagation of feature annotation.</text>
</comment>
<keyword evidence="1 4" id="KW-0479">Metal-binding</keyword>
<feature type="binding site" evidence="4">
    <location>
        <position position="93"/>
    </location>
    <ligand>
        <name>substrate</name>
    </ligand>
</feature>
<dbReference type="Gene3D" id="3.20.20.140">
    <property type="entry name" value="Metal-dependent hydrolases"/>
    <property type="match status" value="1"/>
</dbReference>
<comment type="catalytic activity">
    <reaction evidence="4">
        <text>S-adenosyl-L-homocysteine + H2O + H(+) = S-inosyl-L-homocysteine + NH4(+)</text>
        <dbReference type="Rhea" id="RHEA:20716"/>
        <dbReference type="ChEBI" id="CHEBI:15377"/>
        <dbReference type="ChEBI" id="CHEBI:15378"/>
        <dbReference type="ChEBI" id="CHEBI:28938"/>
        <dbReference type="ChEBI" id="CHEBI:57856"/>
        <dbReference type="ChEBI" id="CHEBI:57985"/>
        <dbReference type="EC" id="3.5.4.28"/>
    </reaction>
</comment>
<dbReference type="EMBL" id="FQXH01000006">
    <property type="protein sequence ID" value="SHH00211.1"/>
    <property type="molecule type" value="Genomic_DNA"/>
</dbReference>
<reference evidence="7" key="1">
    <citation type="submission" date="2016-11" db="EMBL/GenBank/DDBJ databases">
        <authorList>
            <person name="Varghese N."/>
            <person name="Submissions S."/>
        </authorList>
    </citation>
    <scope>NUCLEOTIDE SEQUENCE [LARGE SCALE GENOMIC DNA]</scope>
    <source>
        <strain evidence="7">DSM 15285</strain>
    </source>
</reference>
<organism evidence="6 7">
    <name type="scientific">Tepidibacter thalassicus DSM 15285</name>
    <dbReference type="NCBI Taxonomy" id="1123350"/>
    <lineage>
        <taxon>Bacteria</taxon>
        <taxon>Bacillati</taxon>
        <taxon>Bacillota</taxon>
        <taxon>Clostridia</taxon>
        <taxon>Peptostreptococcales</taxon>
        <taxon>Peptostreptococcaceae</taxon>
        <taxon>Tepidibacter</taxon>
    </lineage>
</organism>
<dbReference type="InterPro" id="IPR006680">
    <property type="entry name" value="Amidohydro-rel"/>
</dbReference>
<protein>
    <recommendedName>
        <fullName evidence="4">5-methylthioadenosine/S-adenosylhomocysteine deaminase</fullName>
        <shortName evidence="4">MTA/SAH deaminase</shortName>
        <ecNumber evidence="4">3.5.4.28</ecNumber>
        <ecNumber evidence="4">3.5.4.31</ecNumber>
    </recommendedName>
</protein>
<comment type="similarity">
    <text evidence="4">Belongs to the metallo-dependent hydrolases superfamily. MTA/SAH deaminase family.</text>
</comment>
<feature type="domain" description="Amidohydrolase-related" evidence="5">
    <location>
        <begin position="56"/>
        <end position="400"/>
    </location>
</feature>
<comment type="function">
    <text evidence="4">Catalyzes the deamination of 5-methylthioadenosine and S-adenosyl-L-homocysteine into 5-methylthioinosine and S-inosyl-L-homocysteine, respectively. Is also able to deaminate adenosine.</text>
</comment>
<dbReference type="GO" id="GO:0046872">
    <property type="term" value="F:metal ion binding"/>
    <property type="evidence" value="ECO:0007669"/>
    <property type="project" value="UniProtKB-KW"/>
</dbReference>
<dbReference type="SUPFAM" id="SSF51338">
    <property type="entry name" value="Composite domain of metallo-dependent hydrolases"/>
    <property type="match status" value="1"/>
</dbReference>
<dbReference type="SUPFAM" id="SSF51556">
    <property type="entry name" value="Metallo-dependent hydrolases"/>
    <property type="match status" value="1"/>
</dbReference>
<dbReference type="EC" id="3.5.4.31" evidence="4"/>
<dbReference type="HAMAP" id="MF_01281">
    <property type="entry name" value="MTA_SAH_deamin"/>
    <property type="match status" value="1"/>
</dbReference>
<dbReference type="Gene3D" id="2.30.40.10">
    <property type="entry name" value="Urease, subunit C, domain 1"/>
    <property type="match status" value="1"/>
</dbReference>
<dbReference type="InterPro" id="IPR032466">
    <property type="entry name" value="Metal_Hydrolase"/>
</dbReference>
<keyword evidence="3 4" id="KW-0862">Zinc</keyword>
<dbReference type="STRING" id="1123350.SAMN02744040_00441"/>
<comment type="catalytic activity">
    <reaction evidence="4">
        <text>S-methyl-5'-thioadenosine + H2O + H(+) = S-methyl-5'-thioinosine + NH4(+)</text>
        <dbReference type="Rhea" id="RHEA:25025"/>
        <dbReference type="ChEBI" id="CHEBI:15377"/>
        <dbReference type="ChEBI" id="CHEBI:15378"/>
        <dbReference type="ChEBI" id="CHEBI:17509"/>
        <dbReference type="ChEBI" id="CHEBI:28938"/>
        <dbReference type="ChEBI" id="CHEBI:48595"/>
        <dbReference type="EC" id="3.5.4.31"/>
    </reaction>
</comment>
<accession>A0A1M5PEN5</accession>
<keyword evidence="2 4" id="KW-0378">Hydrolase</keyword>
<gene>
    <name evidence="4" type="primary">mtaD</name>
    <name evidence="6" type="ORF">SAMN02744040_00441</name>
</gene>
<dbReference type="GO" id="GO:0050270">
    <property type="term" value="F:S-adenosylhomocysteine deaminase activity"/>
    <property type="evidence" value="ECO:0007669"/>
    <property type="project" value="UniProtKB-UniRule"/>
</dbReference>